<dbReference type="InterPro" id="IPR001387">
    <property type="entry name" value="Cro/C1-type_HTH"/>
</dbReference>
<dbReference type="PANTHER" id="PTHR43236">
    <property type="entry name" value="ANTITOXIN HIGA1"/>
    <property type="match status" value="1"/>
</dbReference>
<dbReference type="InterPro" id="IPR010359">
    <property type="entry name" value="IrrE_HExxH"/>
</dbReference>
<dbReference type="GO" id="GO:0003677">
    <property type="term" value="F:DNA binding"/>
    <property type="evidence" value="ECO:0007669"/>
    <property type="project" value="InterPro"/>
</dbReference>
<dbReference type="PANTHER" id="PTHR43236:SF1">
    <property type="entry name" value="BLL7220 PROTEIN"/>
    <property type="match status" value="1"/>
</dbReference>
<dbReference type="InterPro" id="IPR010982">
    <property type="entry name" value="Lambda_DNA-bd_dom_sf"/>
</dbReference>
<dbReference type="SMART" id="SM00530">
    <property type="entry name" value="HTH_XRE"/>
    <property type="match status" value="1"/>
</dbReference>
<dbReference type="Proteomes" id="UP000306416">
    <property type="component" value="Unassembled WGS sequence"/>
</dbReference>
<dbReference type="RefSeq" id="WP_135870618.1">
    <property type="nucleotide sequence ID" value="NZ_SRSC01000003.1"/>
</dbReference>
<dbReference type="Gene3D" id="1.10.10.2910">
    <property type="match status" value="1"/>
</dbReference>
<proteinExistence type="inferred from homology"/>
<gene>
    <name evidence="3" type="ORF">E4633_12595</name>
</gene>
<dbReference type="CDD" id="cd00093">
    <property type="entry name" value="HTH_XRE"/>
    <property type="match status" value="1"/>
</dbReference>
<evidence type="ECO:0000313" key="3">
    <source>
        <dbReference type="EMBL" id="TGU71179.1"/>
    </source>
</evidence>
<dbReference type="EMBL" id="SRSC01000003">
    <property type="protein sequence ID" value="TGU71179.1"/>
    <property type="molecule type" value="Genomic_DNA"/>
</dbReference>
<keyword evidence="4" id="KW-1185">Reference proteome</keyword>
<feature type="domain" description="HTH cro/C1-type" evidence="2">
    <location>
        <begin position="12"/>
        <end position="66"/>
    </location>
</feature>
<accession>A0A4S1CCS1</accession>
<organism evidence="3 4">
    <name type="scientific">Geomonas terrae</name>
    <dbReference type="NCBI Taxonomy" id="2562681"/>
    <lineage>
        <taxon>Bacteria</taxon>
        <taxon>Pseudomonadati</taxon>
        <taxon>Thermodesulfobacteriota</taxon>
        <taxon>Desulfuromonadia</taxon>
        <taxon>Geobacterales</taxon>
        <taxon>Geobacteraceae</taxon>
        <taxon>Geomonas</taxon>
    </lineage>
</organism>
<protein>
    <submittedName>
        <fullName evidence="3">ImmA/IrrE family metallo-endopeptidase</fullName>
    </submittedName>
</protein>
<dbReference type="SUPFAM" id="SSF47413">
    <property type="entry name" value="lambda repressor-like DNA-binding domains"/>
    <property type="match status" value="1"/>
</dbReference>
<evidence type="ECO:0000259" key="2">
    <source>
        <dbReference type="PROSITE" id="PS50943"/>
    </source>
</evidence>
<reference evidence="3 4" key="1">
    <citation type="submission" date="2019-04" db="EMBL/GenBank/DDBJ databases">
        <title>Geobacter oryzae sp. nov., ferric-reducing bacteria isolated from paddy soil.</title>
        <authorList>
            <person name="Xu Z."/>
            <person name="Masuda Y."/>
            <person name="Itoh H."/>
            <person name="Senoo K."/>
        </authorList>
    </citation>
    <scope>NUCLEOTIDE SEQUENCE [LARGE SCALE GENOMIC DNA]</scope>
    <source>
        <strain evidence="3 4">Red111</strain>
    </source>
</reference>
<name>A0A4S1CCS1_9BACT</name>
<evidence type="ECO:0000313" key="4">
    <source>
        <dbReference type="Proteomes" id="UP000306416"/>
    </source>
</evidence>
<dbReference type="PROSITE" id="PS50943">
    <property type="entry name" value="HTH_CROC1"/>
    <property type="match status" value="1"/>
</dbReference>
<comment type="caution">
    <text evidence="3">The sequence shown here is derived from an EMBL/GenBank/DDBJ whole genome shotgun (WGS) entry which is preliminary data.</text>
</comment>
<dbReference type="Pfam" id="PF06114">
    <property type="entry name" value="Peptidase_M78"/>
    <property type="match status" value="1"/>
</dbReference>
<comment type="similarity">
    <text evidence="1">Belongs to the short-chain fatty acyl-CoA assimilation regulator (ScfR) family.</text>
</comment>
<evidence type="ECO:0000256" key="1">
    <source>
        <dbReference type="ARBA" id="ARBA00007227"/>
    </source>
</evidence>
<dbReference type="AlphaFoldDB" id="A0A4S1CCS1"/>
<sequence>MAIDLKLLSTKLIHMRESHDLSVNDVSSRTGIPLQRVAGFESAELEPNGDEVLIISDLYSCDYKYFISNEKFASIDKADQLFRMLGNSVSPEDKLSISQFLMLCENEHMLSSLLSLGSGGMPALPSHIAHDKFYKRQGQHAAMHFRKSMALNDLAIVPDVYSLVRDLGVHIFRRKLSNSNVSGIFLNHPEIGLCILVNYEDDVFRQRFTVMHELGHAVFDSDLEYVISGNASKWSTDKLREIRADNFAATFLCPSVMVERIPDPARWSSEKVVDFASRLRVSASALAIALENNGLIDERTTEFIKSVRIPAELKLDPELEGLESPARERKLRMLELGLSSTYVKLSIDCYYHNLISIGCLADMLLVDQSELADIAELYKFRL</sequence>
<dbReference type="InterPro" id="IPR052345">
    <property type="entry name" value="Rad_response_metalloprotease"/>
</dbReference>